<organism evidence="2">
    <name type="scientific">Guillardia theta (strain CCMP2712)</name>
    <name type="common">Cryptophyte</name>
    <dbReference type="NCBI Taxonomy" id="905079"/>
    <lineage>
        <taxon>Eukaryota</taxon>
        <taxon>Cryptophyceae</taxon>
        <taxon>Pyrenomonadales</taxon>
        <taxon>Geminigeraceae</taxon>
        <taxon>Guillardia</taxon>
    </lineage>
</organism>
<dbReference type="OMA" id="MLLTEWF"/>
<dbReference type="EnsemblProtists" id="EKX34988">
    <property type="protein sequence ID" value="EKX34988"/>
    <property type="gene ID" value="GUITHDRAFT_118828"/>
</dbReference>
<evidence type="ECO:0000256" key="1">
    <source>
        <dbReference type="SAM" id="Phobius"/>
    </source>
</evidence>
<sequence length="291" mass="30552">MELALIPSGVMLAGSIFTVLLPEPPPKMIAHALQHLAAGIVLCAISTELVSSIPPLSQADDSQSIIGLILGFCLGVATMISLSIFLEPDEDEEAPISEPEGIDEQEPLMRNSDADFVNDDAPLNDYSDRTAGEMELRCVGRAAVPQGRCVYIDSVMDGLLVGISLIAGKSAGLFMAVALCVEMGFLGLTFAAACTGQPKYRAVPAVVAGPLFLMCGSCIGGLLANALAANLAALIACTSFGVAALLYMVCEELLVSAHEEGDEHVWWVDLQVFVGFLLALLLDKAVQRKGT</sequence>
<feature type="transmembrane region" description="Helical" evidence="1">
    <location>
        <begin position="205"/>
        <end position="224"/>
    </location>
</feature>
<dbReference type="RefSeq" id="XP_005821968.1">
    <property type="nucleotide sequence ID" value="XM_005821911.1"/>
</dbReference>
<reference evidence="2 4" key="1">
    <citation type="journal article" date="2012" name="Nature">
        <title>Algal genomes reveal evolutionary mosaicism and the fate of nucleomorphs.</title>
        <authorList>
            <consortium name="DOE Joint Genome Institute"/>
            <person name="Curtis B.A."/>
            <person name="Tanifuji G."/>
            <person name="Burki F."/>
            <person name="Gruber A."/>
            <person name="Irimia M."/>
            <person name="Maruyama S."/>
            <person name="Arias M.C."/>
            <person name="Ball S.G."/>
            <person name="Gile G.H."/>
            <person name="Hirakawa Y."/>
            <person name="Hopkins J.F."/>
            <person name="Kuo A."/>
            <person name="Rensing S.A."/>
            <person name="Schmutz J."/>
            <person name="Symeonidi A."/>
            <person name="Elias M."/>
            <person name="Eveleigh R.J."/>
            <person name="Herman E.K."/>
            <person name="Klute M.J."/>
            <person name="Nakayama T."/>
            <person name="Obornik M."/>
            <person name="Reyes-Prieto A."/>
            <person name="Armbrust E.V."/>
            <person name="Aves S.J."/>
            <person name="Beiko R.G."/>
            <person name="Coutinho P."/>
            <person name="Dacks J.B."/>
            <person name="Durnford D.G."/>
            <person name="Fast N.M."/>
            <person name="Green B.R."/>
            <person name="Grisdale C.J."/>
            <person name="Hempel F."/>
            <person name="Henrissat B."/>
            <person name="Hoppner M.P."/>
            <person name="Ishida K."/>
            <person name="Kim E."/>
            <person name="Koreny L."/>
            <person name="Kroth P.G."/>
            <person name="Liu Y."/>
            <person name="Malik S.B."/>
            <person name="Maier U.G."/>
            <person name="McRose D."/>
            <person name="Mock T."/>
            <person name="Neilson J.A."/>
            <person name="Onodera N.T."/>
            <person name="Poole A.M."/>
            <person name="Pritham E.J."/>
            <person name="Richards T.A."/>
            <person name="Rocap G."/>
            <person name="Roy S.W."/>
            <person name="Sarai C."/>
            <person name="Schaack S."/>
            <person name="Shirato S."/>
            <person name="Slamovits C.H."/>
            <person name="Spencer D.F."/>
            <person name="Suzuki S."/>
            <person name="Worden A.Z."/>
            <person name="Zauner S."/>
            <person name="Barry K."/>
            <person name="Bell C."/>
            <person name="Bharti A.K."/>
            <person name="Crow J.A."/>
            <person name="Grimwood J."/>
            <person name="Kramer R."/>
            <person name="Lindquist E."/>
            <person name="Lucas S."/>
            <person name="Salamov A."/>
            <person name="McFadden G.I."/>
            <person name="Lane C.E."/>
            <person name="Keeling P.J."/>
            <person name="Gray M.W."/>
            <person name="Grigoriev I.V."/>
            <person name="Archibald J.M."/>
        </authorList>
    </citation>
    <scope>NUCLEOTIDE SEQUENCE</scope>
    <source>
        <strain evidence="2 4">CCMP2712</strain>
    </source>
</reference>
<accession>L1IFH6</accession>
<feature type="transmembrane region" description="Helical" evidence="1">
    <location>
        <begin position="65"/>
        <end position="86"/>
    </location>
</feature>
<dbReference type="GeneID" id="17291732"/>
<reference evidence="4" key="2">
    <citation type="submission" date="2012-11" db="EMBL/GenBank/DDBJ databases">
        <authorList>
            <person name="Kuo A."/>
            <person name="Curtis B.A."/>
            <person name="Tanifuji G."/>
            <person name="Burki F."/>
            <person name="Gruber A."/>
            <person name="Irimia M."/>
            <person name="Maruyama S."/>
            <person name="Arias M.C."/>
            <person name="Ball S.G."/>
            <person name="Gile G.H."/>
            <person name="Hirakawa Y."/>
            <person name="Hopkins J.F."/>
            <person name="Rensing S.A."/>
            <person name="Schmutz J."/>
            <person name="Symeonidi A."/>
            <person name="Elias M."/>
            <person name="Eveleigh R.J."/>
            <person name="Herman E.K."/>
            <person name="Klute M.J."/>
            <person name="Nakayama T."/>
            <person name="Obornik M."/>
            <person name="Reyes-Prieto A."/>
            <person name="Armbrust E.V."/>
            <person name="Aves S.J."/>
            <person name="Beiko R.G."/>
            <person name="Coutinho P."/>
            <person name="Dacks J.B."/>
            <person name="Durnford D.G."/>
            <person name="Fast N.M."/>
            <person name="Green B.R."/>
            <person name="Grisdale C."/>
            <person name="Hempe F."/>
            <person name="Henrissat B."/>
            <person name="Hoppner M.P."/>
            <person name="Ishida K.-I."/>
            <person name="Kim E."/>
            <person name="Koreny L."/>
            <person name="Kroth P.G."/>
            <person name="Liu Y."/>
            <person name="Malik S.-B."/>
            <person name="Maier U.G."/>
            <person name="McRose D."/>
            <person name="Mock T."/>
            <person name="Neilson J.A."/>
            <person name="Onodera N.T."/>
            <person name="Poole A.M."/>
            <person name="Pritham E.J."/>
            <person name="Richards T.A."/>
            <person name="Rocap G."/>
            <person name="Roy S.W."/>
            <person name="Sarai C."/>
            <person name="Schaack S."/>
            <person name="Shirato S."/>
            <person name="Slamovits C.H."/>
            <person name="Spencer D.F."/>
            <person name="Suzuki S."/>
            <person name="Worden A.Z."/>
            <person name="Zauner S."/>
            <person name="Barry K."/>
            <person name="Bell C."/>
            <person name="Bharti A.K."/>
            <person name="Crow J.A."/>
            <person name="Grimwood J."/>
            <person name="Kramer R."/>
            <person name="Lindquist E."/>
            <person name="Lucas S."/>
            <person name="Salamov A."/>
            <person name="McFadden G.I."/>
            <person name="Lane C.E."/>
            <person name="Keeling P.J."/>
            <person name="Gray M.W."/>
            <person name="Grigoriev I.V."/>
            <person name="Archibald J.M."/>
        </authorList>
    </citation>
    <scope>NUCLEOTIDE SEQUENCE</scope>
    <source>
        <strain evidence="4">CCMP2712</strain>
    </source>
</reference>
<reference evidence="3" key="3">
    <citation type="submission" date="2016-03" db="UniProtKB">
        <authorList>
            <consortium name="EnsemblProtists"/>
        </authorList>
    </citation>
    <scope>IDENTIFICATION</scope>
</reference>
<dbReference type="OrthoDB" id="46973at2759"/>
<keyword evidence="1" id="KW-1133">Transmembrane helix</keyword>
<dbReference type="Proteomes" id="UP000011087">
    <property type="component" value="Unassembled WGS sequence"/>
</dbReference>
<feature type="transmembrane region" description="Helical" evidence="1">
    <location>
        <begin position="264"/>
        <end position="282"/>
    </location>
</feature>
<gene>
    <name evidence="2" type="ORF">GUITHDRAFT_118828</name>
</gene>
<protein>
    <submittedName>
        <fullName evidence="2 3">Uncharacterized protein</fullName>
    </submittedName>
</protein>
<dbReference type="HOGENOM" id="CLU_015114_7_0_1"/>
<feature type="transmembrane region" description="Helical" evidence="1">
    <location>
        <begin position="231"/>
        <end position="249"/>
    </location>
</feature>
<dbReference type="EMBL" id="JH993099">
    <property type="protein sequence ID" value="EKX34988.1"/>
    <property type="molecule type" value="Genomic_DNA"/>
</dbReference>
<keyword evidence="4" id="KW-1185">Reference proteome</keyword>
<dbReference type="eggNOG" id="ENOG502S6FK">
    <property type="taxonomic scope" value="Eukaryota"/>
</dbReference>
<keyword evidence="1" id="KW-0812">Transmembrane</keyword>
<proteinExistence type="predicted"/>
<keyword evidence="1" id="KW-0472">Membrane</keyword>
<evidence type="ECO:0000313" key="3">
    <source>
        <dbReference type="EnsemblProtists" id="EKX34988"/>
    </source>
</evidence>
<dbReference type="KEGG" id="gtt:GUITHDRAFT_118828"/>
<evidence type="ECO:0000313" key="2">
    <source>
        <dbReference type="EMBL" id="EKX34988.1"/>
    </source>
</evidence>
<dbReference type="PaxDb" id="55529-EKX34988"/>
<evidence type="ECO:0000313" key="4">
    <source>
        <dbReference type="Proteomes" id="UP000011087"/>
    </source>
</evidence>
<dbReference type="AlphaFoldDB" id="L1IFH6"/>
<name>L1IFH6_GUITC</name>
<feature type="transmembrane region" description="Helical" evidence="1">
    <location>
        <begin position="6"/>
        <end position="23"/>
    </location>
</feature>
<feature type="transmembrane region" description="Helical" evidence="1">
    <location>
        <begin position="173"/>
        <end position="193"/>
    </location>
</feature>
<feature type="transmembrane region" description="Helical" evidence="1">
    <location>
        <begin position="35"/>
        <end position="53"/>
    </location>
</feature>